<evidence type="ECO:0000313" key="2">
    <source>
        <dbReference type="Proteomes" id="UP000002357"/>
    </source>
</evidence>
<protein>
    <submittedName>
        <fullName evidence="1">Uncharacterized protein</fullName>
    </submittedName>
</protein>
<organism evidence="1 2">
    <name type="scientific">Streptomyces clavuligerus</name>
    <dbReference type="NCBI Taxonomy" id="1901"/>
    <lineage>
        <taxon>Bacteria</taxon>
        <taxon>Bacillati</taxon>
        <taxon>Actinomycetota</taxon>
        <taxon>Actinomycetes</taxon>
        <taxon>Kitasatosporales</taxon>
        <taxon>Streptomycetaceae</taxon>
        <taxon>Streptomyces</taxon>
    </lineage>
</organism>
<name>E2PWR8_STRCL</name>
<reference evidence="1 2" key="1">
    <citation type="journal article" date="2010" name="Genome Biol. Evol.">
        <title>The sequence of a 1.8-mb bacterial linear plasmid reveals a rich evolutionary reservoir of secondary metabolic pathways.</title>
        <authorList>
            <person name="Medema M.H."/>
            <person name="Trefzer A."/>
            <person name="Kovalchuk A."/>
            <person name="van den Berg M."/>
            <person name="Mueller U."/>
            <person name="Heijne W."/>
            <person name="Wu L."/>
            <person name="Alam M.T."/>
            <person name="Ronning C.M."/>
            <person name="Nierman W.C."/>
            <person name="Bovenberg R.A.L."/>
            <person name="Breitling R."/>
            <person name="Takano E."/>
        </authorList>
    </citation>
    <scope>NUCLEOTIDE SEQUENCE [LARGE SCALE GENOMIC DNA]</scope>
    <source>
        <strain evidence="2">ATCC 27064 / DSM 738 / JCM 4710 / NBRC 13307 / NCIMB 12785 / NRRL 3585 / VKM Ac-602</strain>
    </source>
</reference>
<dbReference type="AlphaFoldDB" id="E2PWR8"/>
<dbReference type="EMBL" id="CM000913">
    <property type="protein sequence ID" value="EFG08067.1"/>
    <property type="molecule type" value="Genomic_DNA"/>
</dbReference>
<sequence length="39" mass="4568">MNSAPDHFVIIQQEYGDFSFFTHECSLTHQPFPCPGWPR</sequence>
<accession>E2PWR8</accession>
<dbReference type="Proteomes" id="UP000002357">
    <property type="component" value="Chromosome"/>
</dbReference>
<keyword evidence="2" id="KW-1185">Reference proteome</keyword>
<evidence type="ECO:0000313" key="1">
    <source>
        <dbReference type="EMBL" id="EFG08067.1"/>
    </source>
</evidence>
<gene>
    <name evidence="1" type="ORF">SCLAV_2996</name>
</gene>
<proteinExistence type="predicted"/>